<dbReference type="InterPro" id="IPR011701">
    <property type="entry name" value="MFS"/>
</dbReference>
<dbReference type="SUPFAM" id="SSF103473">
    <property type="entry name" value="MFS general substrate transporter"/>
    <property type="match status" value="1"/>
</dbReference>
<feature type="transmembrane region" description="Helical" evidence="7">
    <location>
        <begin position="94"/>
        <end position="117"/>
    </location>
</feature>
<keyword evidence="3" id="KW-1003">Cell membrane</keyword>
<keyword evidence="6 7" id="KW-0472">Membrane</keyword>
<evidence type="ECO:0000256" key="4">
    <source>
        <dbReference type="ARBA" id="ARBA00022692"/>
    </source>
</evidence>
<feature type="transmembrane region" description="Helical" evidence="7">
    <location>
        <begin position="351"/>
        <end position="375"/>
    </location>
</feature>
<protein>
    <submittedName>
        <fullName evidence="9">MFS transporter</fullName>
    </submittedName>
</protein>
<evidence type="ECO:0000256" key="5">
    <source>
        <dbReference type="ARBA" id="ARBA00022989"/>
    </source>
</evidence>
<keyword evidence="10" id="KW-1185">Reference proteome</keyword>
<organism evidence="9 10">
    <name type="scientific">Thiovibrio frasassiensis</name>
    <dbReference type="NCBI Taxonomy" id="2984131"/>
    <lineage>
        <taxon>Bacteria</taxon>
        <taxon>Pseudomonadati</taxon>
        <taxon>Thermodesulfobacteriota</taxon>
        <taxon>Desulfobulbia</taxon>
        <taxon>Desulfobulbales</taxon>
        <taxon>Thiovibrionaceae</taxon>
        <taxon>Thiovibrio</taxon>
    </lineage>
</organism>
<keyword evidence="5 7" id="KW-1133">Transmembrane helix</keyword>
<dbReference type="GO" id="GO:0005886">
    <property type="term" value="C:plasma membrane"/>
    <property type="evidence" value="ECO:0007669"/>
    <property type="project" value="UniProtKB-SubCell"/>
</dbReference>
<feature type="transmembrane region" description="Helical" evidence="7">
    <location>
        <begin position="38"/>
        <end position="58"/>
    </location>
</feature>
<dbReference type="RefSeq" id="WP_307632026.1">
    <property type="nucleotide sequence ID" value="NZ_JAPHEH010000001.1"/>
</dbReference>
<feature type="transmembrane region" description="Helical" evidence="7">
    <location>
        <begin position="157"/>
        <end position="177"/>
    </location>
</feature>
<evidence type="ECO:0000313" key="10">
    <source>
        <dbReference type="Proteomes" id="UP001154240"/>
    </source>
</evidence>
<dbReference type="PANTHER" id="PTHR23517">
    <property type="entry name" value="RESISTANCE PROTEIN MDTM, PUTATIVE-RELATED-RELATED"/>
    <property type="match status" value="1"/>
</dbReference>
<reference evidence="9" key="1">
    <citation type="journal article" date="2022" name="bioRxiv">
        <title>Thiovibrio frasassiensisgen. nov., sp. nov., an autotrophic, elemental sulfur disproportionating bacterium isolated from sulfidic karst sediment, and proposal of Thiovibrionaceae fam. nov.</title>
        <authorList>
            <person name="Aronson H."/>
            <person name="Thomas C."/>
            <person name="Bhattacharyya M."/>
            <person name="Eckstein S."/>
            <person name="Jensen S."/>
            <person name="Barco R."/>
            <person name="Macalady J."/>
            <person name="Amend J."/>
        </authorList>
    </citation>
    <scope>NUCLEOTIDE SEQUENCE</scope>
    <source>
        <strain evidence="9">RS19-109</strain>
    </source>
</reference>
<evidence type="ECO:0000256" key="7">
    <source>
        <dbReference type="SAM" id="Phobius"/>
    </source>
</evidence>
<evidence type="ECO:0000256" key="2">
    <source>
        <dbReference type="ARBA" id="ARBA00022448"/>
    </source>
</evidence>
<feature type="transmembrane region" description="Helical" evidence="7">
    <location>
        <begin position="129"/>
        <end position="151"/>
    </location>
</feature>
<proteinExistence type="predicted"/>
<feature type="domain" description="Major facilitator superfamily (MFS) profile" evidence="8">
    <location>
        <begin position="4"/>
        <end position="381"/>
    </location>
</feature>
<keyword evidence="4 7" id="KW-0812">Transmembrane</keyword>
<feature type="transmembrane region" description="Helical" evidence="7">
    <location>
        <begin position="264"/>
        <end position="284"/>
    </location>
</feature>
<dbReference type="InterPro" id="IPR020846">
    <property type="entry name" value="MFS_dom"/>
</dbReference>
<evidence type="ECO:0000256" key="3">
    <source>
        <dbReference type="ARBA" id="ARBA00022475"/>
    </source>
</evidence>
<dbReference type="GO" id="GO:0022857">
    <property type="term" value="F:transmembrane transporter activity"/>
    <property type="evidence" value="ECO:0007669"/>
    <property type="project" value="InterPro"/>
</dbReference>
<reference evidence="9" key="2">
    <citation type="submission" date="2022-10" db="EMBL/GenBank/DDBJ databases">
        <authorList>
            <person name="Aronson H.S."/>
        </authorList>
    </citation>
    <scope>NUCLEOTIDE SEQUENCE</scope>
    <source>
        <strain evidence="9">RS19-109</strain>
    </source>
</reference>
<feature type="transmembrane region" description="Helical" evidence="7">
    <location>
        <begin position="234"/>
        <end position="252"/>
    </location>
</feature>
<evidence type="ECO:0000256" key="6">
    <source>
        <dbReference type="ARBA" id="ARBA00023136"/>
    </source>
</evidence>
<keyword evidence="2" id="KW-0813">Transport</keyword>
<sequence length="390" mass="42590">MRRQILLSITIRFLIYFTHWMVLAYLPLLLKGYGLSDVQIGMAIGLFSLSSMALMLPLGMFSDIFSPKRTMLCGALLYAGYFGALLTARSFGWIMAAVCVGGLGSAALVVVSESLYLKHFGQIQRSRRVATYQLSTYLGFGLGPLVGGLVVQASPSLLFSLAMAGAGAIFLCSLFLVDFEPIVFSFREYSGDVLQFKPLLLIACLFVLGTHFGVEQTSFSLLLREKFHLLPRQIGMVFACMGLWMALMVPLVGRYHDKRNSVFLFFLGGMAFSALFQVLTPLAFDIWSLVIIRLLHNLGDTVALLELGVLVALLFPSGRLGGNSGLLYGVRTLATFLAAVVSGSLNREWGYGASFMGSGLFVLCFVALSFAFIGFSARRRQAVGWQEAGQ</sequence>
<accession>A0A9X4MF66</accession>
<comment type="subcellular location">
    <subcellularLocation>
        <location evidence="1">Cell membrane</location>
        <topology evidence="1">Multi-pass membrane protein</topology>
    </subcellularLocation>
</comment>
<dbReference type="PROSITE" id="PS50850">
    <property type="entry name" value="MFS"/>
    <property type="match status" value="1"/>
</dbReference>
<feature type="transmembrane region" description="Helical" evidence="7">
    <location>
        <begin position="5"/>
        <end position="26"/>
    </location>
</feature>
<evidence type="ECO:0000259" key="8">
    <source>
        <dbReference type="PROSITE" id="PS50850"/>
    </source>
</evidence>
<dbReference type="AlphaFoldDB" id="A0A9X4MF66"/>
<name>A0A9X4MF66_9BACT</name>
<feature type="transmembrane region" description="Helical" evidence="7">
    <location>
        <begin position="326"/>
        <end position="345"/>
    </location>
</feature>
<dbReference type="InterPro" id="IPR050171">
    <property type="entry name" value="MFS_Transporters"/>
</dbReference>
<dbReference type="InterPro" id="IPR036259">
    <property type="entry name" value="MFS_trans_sf"/>
</dbReference>
<dbReference type="Gene3D" id="1.20.1250.20">
    <property type="entry name" value="MFS general substrate transporter like domains"/>
    <property type="match status" value="2"/>
</dbReference>
<gene>
    <name evidence="9" type="ORF">OLX77_02605</name>
</gene>
<evidence type="ECO:0000313" key="9">
    <source>
        <dbReference type="EMBL" id="MDG4475050.1"/>
    </source>
</evidence>
<comment type="caution">
    <text evidence="9">The sequence shown here is derived from an EMBL/GenBank/DDBJ whole genome shotgun (WGS) entry which is preliminary data.</text>
</comment>
<dbReference type="Pfam" id="PF07690">
    <property type="entry name" value="MFS_1"/>
    <property type="match status" value="2"/>
</dbReference>
<feature type="transmembrane region" description="Helical" evidence="7">
    <location>
        <begin position="70"/>
        <end position="88"/>
    </location>
</feature>
<feature type="transmembrane region" description="Helical" evidence="7">
    <location>
        <begin position="198"/>
        <end position="214"/>
    </location>
</feature>
<dbReference type="EMBL" id="JAPHEH010000001">
    <property type="protein sequence ID" value="MDG4475050.1"/>
    <property type="molecule type" value="Genomic_DNA"/>
</dbReference>
<dbReference type="Proteomes" id="UP001154240">
    <property type="component" value="Unassembled WGS sequence"/>
</dbReference>
<evidence type="ECO:0000256" key="1">
    <source>
        <dbReference type="ARBA" id="ARBA00004651"/>
    </source>
</evidence>
<feature type="transmembrane region" description="Helical" evidence="7">
    <location>
        <begin position="290"/>
        <end position="314"/>
    </location>
</feature>